<evidence type="ECO:0000313" key="2">
    <source>
        <dbReference type="Proteomes" id="UP001173174"/>
    </source>
</evidence>
<reference evidence="1" key="1">
    <citation type="journal article" date="2023" name="Pathogens">
        <title>Prevalence of Enterococcus spp. and the Whole-Genome Characteristics of Enterococcus faecium and Enterococcus faecalis Strains Isolated from Free-Living Birds in Poland.</title>
        <authorList>
            <person name="Kwit R."/>
            <person name="Zajac M."/>
            <person name="Smialowska-Weglinska A."/>
            <person name="Skarzynska M."/>
            <person name="Bomba A."/>
            <person name="Lalak A."/>
            <person name="Skrzypiec E."/>
            <person name="Wojdat D."/>
            <person name="Koza W."/>
            <person name="Mikos-Wojewoda E."/>
            <person name="Pasim P."/>
            <person name="Skora M."/>
            <person name="Polak M."/>
            <person name="Wiacek J."/>
            <person name="Wasyl D."/>
        </authorList>
    </citation>
    <scope>NUCLEOTIDE SEQUENCE</scope>
    <source>
        <strain evidence="1">691B_2</strain>
    </source>
</reference>
<sequence length="233" mass="27014">MRIRNELEFVIPETALEFIEVDGLDSDVIYDKGKRKDIEKVFPVRIYREKDTTIAMQLRNIVAWLYLDKSYSPLIFSEQEEYYYQALGYNQITARDEHRDWVDVDFSFKCQPFVFRLDGNNERDVSNNGIITNPEAFSSLPIISFNKTSSTQDSNIYINGQQFRIAKEVGVGKVILDCEHGIAYKANGINVTKYCFLNDDGYNPITLHPGQNQISYSYIDSFKIIPNWRTLAV</sequence>
<protein>
    <submittedName>
        <fullName evidence="1">Phage tail protein</fullName>
    </submittedName>
</protein>
<dbReference type="AlphaFoldDB" id="A0AAW7K361"/>
<dbReference type="Proteomes" id="UP001173174">
    <property type="component" value="Unassembled WGS sequence"/>
</dbReference>
<comment type="caution">
    <text evidence="1">The sequence shown here is derived from an EMBL/GenBank/DDBJ whole genome shotgun (WGS) entry which is preliminary data.</text>
</comment>
<dbReference type="Gene3D" id="2.40.30.200">
    <property type="match status" value="1"/>
</dbReference>
<dbReference type="EMBL" id="JAREWH010000001">
    <property type="protein sequence ID" value="MDN3191045.1"/>
    <property type="molecule type" value="Genomic_DNA"/>
</dbReference>
<proteinExistence type="predicted"/>
<organism evidence="1 2">
    <name type="scientific">Enterococcus faecalis</name>
    <name type="common">Streptococcus faecalis</name>
    <dbReference type="NCBI Taxonomy" id="1351"/>
    <lineage>
        <taxon>Bacteria</taxon>
        <taxon>Bacillati</taxon>
        <taxon>Bacillota</taxon>
        <taxon>Bacilli</taxon>
        <taxon>Lactobacillales</taxon>
        <taxon>Enterococcaceae</taxon>
        <taxon>Enterococcus</taxon>
    </lineage>
</organism>
<accession>A0AAW7K361</accession>
<evidence type="ECO:0000313" key="1">
    <source>
        <dbReference type="EMBL" id="MDN3191045.1"/>
    </source>
</evidence>
<dbReference type="RefSeq" id="WP_242384513.1">
    <property type="nucleotide sequence ID" value="NZ_CAKOCZ010000008.1"/>
</dbReference>
<name>A0AAW7K361_ENTFL</name>
<reference evidence="1" key="2">
    <citation type="submission" date="2023-03" db="EMBL/GenBank/DDBJ databases">
        <authorList>
            <person name="Zajac M."/>
            <person name="Kwit R."/>
            <person name="Wasyl D."/>
        </authorList>
    </citation>
    <scope>NUCLEOTIDE SEQUENCE</scope>
    <source>
        <strain evidence="1">691B_2</strain>
    </source>
</reference>
<gene>
    <name evidence="1" type="ORF">P0E79_00900</name>
</gene>